<dbReference type="InterPro" id="IPR038213">
    <property type="entry name" value="IFI6/IFI27-like_sf"/>
</dbReference>
<comment type="caution">
    <text evidence="3">The sequence shown here is derived from an EMBL/GenBank/DDBJ whole genome shotgun (WGS) entry which is preliminary data.</text>
</comment>
<dbReference type="Pfam" id="PF04927">
    <property type="entry name" value="SMP"/>
    <property type="match status" value="1"/>
</dbReference>
<dbReference type="Gene3D" id="6.10.110.10">
    <property type="match status" value="1"/>
</dbReference>
<dbReference type="InterPro" id="IPR007011">
    <property type="entry name" value="LEA_SMP_dom"/>
</dbReference>
<gene>
    <name evidence="3" type="ORF">ACED38_14380</name>
</gene>
<feature type="domain" description="SMP" evidence="2">
    <location>
        <begin position="5"/>
        <end position="46"/>
    </location>
</feature>
<sequence>MSKSKAPMTQSAAKRIQSAEAKANGGQVAKGSFAAKAQRAAAKNSQN</sequence>
<accession>A0ABV4M956</accession>
<feature type="region of interest" description="Disordered" evidence="1">
    <location>
        <begin position="1"/>
        <end position="47"/>
    </location>
</feature>
<dbReference type="RefSeq" id="WP_371730751.1">
    <property type="nucleotide sequence ID" value="NZ_JBGOOT010000011.1"/>
</dbReference>
<dbReference type="Proteomes" id="UP001569153">
    <property type="component" value="Unassembled WGS sequence"/>
</dbReference>
<evidence type="ECO:0000259" key="2">
    <source>
        <dbReference type="Pfam" id="PF04927"/>
    </source>
</evidence>
<evidence type="ECO:0000256" key="1">
    <source>
        <dbReference type="SAM" id="MobiDB-lite"/>
    </source>
</evidence>
<proteinExistence type="predicted"/>
<keyword evidence="4" id="KW-1185">Reference proteome</keyword>
<evidence type="ECO:0000313" key="3">
    <source>
        <dbReference type="EMBL" id="MEZ8196060.1"/>
    </source>
</evidence>
<organism evidence="3 4">
    <name type="scientific">Vibrio cortegadensis</name>
    <dbReference type="NCBI Taxonomy" id="1328770"/>
    <lineage>
        <taxon>Bacteria</taxon>
        <taxon>Pseudomonadati</taxon>
        <taxon>Pseudomonadota</taxon>
        <taxon>Gammaproteobacteria</taxon>
        <taxon>Vibrionales</taxon>
        <taxon>Vibrionaceae</taxon>
        <taxon>Vibrio</taxon>
    </lineage>
</organism>
<feature type="compositionally biased region" description="Polar residues" evidence="1">
    <location>
        <begin position="1"/>
        <end position="12"/>
    </location>
</feature>
<evidence type="ECO:0000313" key="4">
    <source>
        <dbReference type="Proteomes" id="UP001569153"/>
    </source>
</evidence>
<feature type="compositionally biased region" description="Low complexity" evidence="1">
    <location>
        <begin position="29"/>
        <end position="47"/>
    </location>
</feature>
<protein>
    <recommendedName>
        <fullName evidence="2">SMP domain-containing protein</fullName>
    </recommendedName>
</protein>
<reference evidence="3 4" key="1">
    <citation type="submission" date="2024-06" db="EMBL/GenBank/DDBJ databases">
        <authorList>
            <person name="Steensen K."/>
            <person name="Seneca J."/>
            <person name="Bartlau N."/>
            <person name="Yu A.X."/>
            <person name="Polz M.F."/>
        </authorList>
    </citation>
    <scope>NUCLEOTIDE SEQUENCE [LARGE SCALE GENOMIC DNA]</scope>
    <source>
        <strain evidence="3 4">FF146</strain>
    </source>
</reference>
<name>A0ABV4M956_9VIBR</name>
<dbReference type="EMBL" id="JBGOOT010000011">
    <property type="protein sequence ID" value="MEZ8196060.1"/>
    <property type="molecule type" value="Genomic_DNA"/>
</dbReference>